<dbReference type="InterPro" id="IPR007235">
    <property type="entry name" value="Glyco_trans_28_C"/>
</dbReference>
<evidence type="ECO:0000313" key="3">
    <source>
        <dbReference type="Proteomes" id="UP001320272"/>
    </source>
</evidence>
<gene>
    <name evidence="2" type="ORF">HOP59_22810</name>
</gene>
<organism evidence="2 3">
    <name type="scientific">Billgrantia aerodenitrificans</name>
    <dbReference type="NCBI Taxonomy" id="2733483"/>
    <lineage>
        <taxon>Bacteria</taxon>
        <taxon>Pseudomonadati</taxon>
        <taxon>Pseudomonadota</taxon>
        <taxon>Gammaproteobacteria</taxon>
        <taxon>Oceanospirillales</taxon>
        <taxon>Halomonadaceae</taxon>
        <taxon>Billgrantia</taxon>
    </lineage>
</organism>
<dbReference type="EMBL" id="JABFTV010000020">
    <property type="protein sequence ID" value="MCE8026962.1"/>
    <property type="molecule type" value="Genomic_DNA"/>
</dbReference>
<accession>A0ABS9AZB6</accession>
<reference evidence="2 3" key="1">
    <citation type="journal article" date="2021" name="Front. Microbiol.">
        <title>Aerobic Denitrification and Heterotrophic Sulfur Oxidation in the Genus Halomonas Revealed by Six Novel Species Characterizations and Genome-Based Analysis.</title>
        <authorList>
            <person name="Wang L."/>
            <person name="Shao Z."/>
        </authorList>
    </citation>
    <scope>NUCLEOTIDE SEQUENCE [LARGE SCALE GENOMIC DNA]</scope>
    <source>
        <strain evidence="2 3">MCCC 1A11058</strain>
    </source>
</reference>
<dbReference type="Pfam" id="PF04101">
    <property type="entry name" value="Glyco_tran_28_C"/>
    <property type="match status" value="1"/>
</dbReference>
<proteinExistence type="predicted"/>
<sequence length="173" mass="19144">MNVLFTAGTQFPFARMARVVEGVAERCPEWRLVFQAGPGASGSALPVCSPAHADVKAAPMFPQVEFEALFQEADLVVTHAGMGNLLLCLERAKPFFMLPRLASLREHRNEHQRDTAEAISERYGVPAFFEVEPLVEAILGAQSEAPPALELRDAIERERRVFAKRLNSLVESL</sequence>
<dbReference type="Proteomes" id="UP001320272">
    <property type="component" value="Unassembled WGS sequence"/>
</dbReference>
<dbReference type="SUPFAM" id="SSF53756">
    <property type="entry name" value="UDP-Glycosyltransferase/glycogen phosphorylase"/>
    <property type="match status" value="1"/>
</dbReference>
<evidence type="ECO:0000313" key="2">
    <source>
        <dbReference type="EMBL" id="MCE8026962.1"/>
    </source>
</evidence>
<dbReference type="Gene3D" id="3.40.50.2000">
    <property type="entry name" value="Glycogen Phosphorylase B"/>
    <property type="match status" value="1"/>
</dbReference>
<evidence type="ECO:0000259" key="1">
    <source>
        <dbReference type="Pfam" id="PF04101"/>
    </source>
</evidence>
<keyword evidence="3" id="KW-1185">Reference proteome</keyword>
<comment type="caution">
    <text evidence="2">The sequence shown here is derived from an EMBL/GenBank/DDBJ whole genome shotgun (WGS) entry which is preliminary data.</text>
</comment>
<feature type="domain" description="Glycosyl transferase family 28 C-terminal" evidence="1">
    <location>
        <begin position="3"/>
        <end position="158"/>
    </location>
</feature>
<dbReference type="RefSeq" id="WP_234255666.1">
    <property type="nucleotide sequence ID" value="NZ_JABFTV010000020.1"/>
</dbReference>
<protein>
    <recommendedName>
        <fullName evidence="1">Glycosyl transferase family 28 C-terminal domain-containing protein</fullName>
    </recommendedName>
</protein>
<name>A0ABS9AZB6_9GAMM</name>